<evidence type="ECO:0000313" key="8">
    <source>
        <dbReference type="Proteomes" id="UP000887229"/>
    </source>
</evidence>
<keyword evidence="3 6" id="KW-1133">Transmembrane helix</keyword>
<protein>
    <recommendedName>
        <fullName evidence="9">Mid2 domain-containing protein</fullName>
    </recommendedName>
</protein>
<evidence type="ECO:0008006" key="9">
    <source>
        <dbReference type="Google" id="ProtNLM"/>
    </source>
</evidence>
<dbReference type="PANTHER" id="PTHR15549">
    <property type="entry name" value="PAIRED IMMUNOGLOBULIN-LIKE TYPE 2 RECEPTOR"/>
    <property type="match status" value="1"/>
</dbReference>
<keyword evidence="4 6" id="KW-0472">Membrane</keyword>
<evidence type="ECO:0000256" key="5">
    <source>
        <dbReference type="SAM" id="MobiDB-lite"/>
    </source>
</evidence>
<dbReference type="GeneID" id="70288300"/>
<dbReference type="GO" id="GO:0071944">
    <property type="term" value="C:cell periphery"/>
    <property type="evidence" value="ECO:0007669"/>
    <property type="project" value="UniProtKB-ARBA"/>
</dbReference>
<gene>
    <name evidence="7" type="ORF">F5Z01DRAFT_109976</name>
</gene>
<dbReference type="GO" id="GO:0016020">
    <property type="term" value="C:membrane"/>
    <property type="evidence" value="ECO:0007669"/>
    <property type="project" value="UniProtKB-SubCell"/>
</dbReference>
<sequence>MADYEFNSSLFGLAEKPAKTTYGLEEPTTSVTTSSTPDSTTSSEPTSTETTTAAPAASSDTDNSSSGLSTGAKAGIGVGVSLGVIGLAALAGGFWMVRRKRAGGDRGPSGPGERQELYTEPAGYKQPEYQIQEHYGEEGLRSGSAVPPSELEGSRRPQYEMMG</sequence>
<dbReference type="Proteomes" id="UP000887229">
    <property type="component" value="Unassembled WGS sequence"/>
</dbReference>
<feature type="region of interest" description="Disordered" evidence="5">
    <location>
        <begin position="100"/>
        <end position="163"/>
    </location>
</feature>
<accession>A0A9P7ZLX7</accession>
<evidence type="ECO:0000256" key="2">
    <source>
        <dbReference type="ARBA" id="ARBA00022692"/>
    </source>
</evidence>
<reference evidence="7" key="1">
    <citation type="journal article" date="2021" name="IMA Fungus">
        <title>Genomic characterization of three marine fungi, including Emericellopsis atlantica sp. nov. with signatures of a generalist lifestyle and marine biomass degradation.</title>
        <authorList>
            <person name="Hagestad O.C."/>
            <person name="Hou L."/>
            <person name="Andersen J.H."/>
            <person name="Hansen E.H."/>
            <person name="Altermark B."/>
            <person name="Li C."/>
            <person name="Kuhnert E."/>
            <person name="Cox R.J."/>
            <person name="Crous P.W."/>
            <person name="Spatafora J.W."/>
            <person name="Lail K."/>
            <person name="Amirebrahimi M."/>
            <person name="Lipzen A."/>
            <person name="Pangilinan J."/>
            <person name="Andreopoulos W."/>
            <person name="Hayes R.D."/>
            <person name="Ng V."/>
            <person name="Grigoriev I.V."/>
            <person name="Jackson S.A."/>
            <person name="Sutton T.D.S."/>
            <person name="Dobson A.D.W."/>
            <person name="Rama T."/>
        </authorList>
    </citation>
    <scope>NUCLEOTIDE SEQUENCE</scope>
    <source>
        <strain evidence="7">TS7</strain>
    </source>
</reference>
<feature type="transmembrane region" description="Helical" evidence="6">
    <location>
        <begin position="74"/>
        <end position="97"/>
    </location>
</feature>
<evidence type="ECO:0000256" key="1">
    <source>
        <dbReference type="ARBA" id="ARBA00004167"/>
    </source>
</evidence>
<keyword evidence="8" id="KW-1185">Reference proteome</keyword>
<evidence type="ECO:0000256" key="4">
    <source>
        <dbReference type="ARBA" id="ARBA00023136"/>
    </source>
</evidence>
<dbReference type="RefSeq" id="XP_046118463.1">
    <property type="nucleotide sequence ID" value="XM_046257397.1"/>
</dbReference>
<dbReference type="EMBL" id="MU251254">
    <property type="protein sequence ID" value="KAG9254539.1"/>
    <property type="molecule type" value="Genomic_DNA"/>
</dbReference>
<evidence type="ECO:0000313" key="7">
    <source>
        <dbReference type="EMBL" id="KAG9254539.1"/>
    </source>
</evidence>
<name>A0A9P7ZLX7_9HYPO</name>
<comment type="caution">
    <text evidence="7">The sequence shown here is derived from an EMBL/GenBank/DDBJ whole genome shotgun (WGS) entry which is preliminary data.</text>
</comment>
<comment type="subcellular location">
    <subcellularLocation>
        <location evidence="1">Membrane</location>
        <topology evidence="1">Single-pass membrane protein</topology>
    </subcellularLocation>
</comment>
<evidence type="ECO:0000256" key="6">
    <source>
        <dbReference type="SAM" id="Phobius"/>
    </source>
</evidence>
<keyword evidence="2 6" id="KW-0812">Transmembrane</keyword>
<dbReference type="AlphaFoldDB" id="A0A9P7ZLX7"/>
<feature type="compositionally biased region" description="Low complexity" evidence="5">
    <location>
        <begin position="25"/>
        <end position="66"/>
    </location>
</feature>
<organism evidence="7 8">
    <name type="scientific">Emericellopsis atlantica</name>
    <dbReference type="NCBI Taxonomy" id="2614577"/>
    <lineage>
        <taxon>Eukaryota</taxon>
        <taxon>Fungi</taxon>
        <taxon>Dikarya</taxon>
        <taxon>Ascomycota</taxon>
        <taxon>Pezizomycotina</taxon>
        <taxon>Sordariomycetes</taxon>
        <taxon>Hypocreomycetidae</taxon>
        <taxon>Hypocreales</taxon>
        <taxon>Bionectriaceae</taxon>
        <taxon>Emericellopsis</taxon>
    </lineage>
</organism>
<dbReference type="InterPro" id="IPR051694">
    <property type="entry name" value="Immunoregulatory_rcpt-like"/>
</dbReference>
<proteinExistence type="predicted"/>
<feature type="compositionally biased region" description="Basic and acidic residues" evidence="5">
    <location>
        <begin position="152"/>
        <end position="163"/>
    </location>
</feature>
<evidence type="ECO:0000256" key="3">
    <source>
        <dbReference type="ARBA" id="ARBA00022989"/>
    </source>
</evidence>
<feature type="region of interest" description="Disordered" evidence="5">
    <location>
        <begin position="16"/>
        <end position="73"/>
    </location>
</feature>